<dbReference type="Gene3D" id="3.60.130.10">
    <property type="entry name" value="Clavaminate synthase-like"/>
    <property type="match status" value="1"/>
</dbReference>
<dbReference type="SUPFAM" id="SSF51197">
    <property type="entry name" value="Clavaminate synthase-like"/>
    <property type="match status" value="1"/>
</dbReference>
<dbReference type="PANTHER" id="PTHR10696">
    <property type="entry name" value="GAMMA-BUTYROBETAINE HYDROXYLASE-RELATED"/>
    <property type="match status" value="1"/>
</dbReference>
<dbReference type="PANTHER" id="PTHR10696:SF56">
    <property type="entry name" value="TAUD_TFDA-LIKE DOMAIN-CONTAINING PROTEIN"/>
    <property type="match status" value="1"/>
</dbReference>
<keyword evidence="5" id="KW-1185">Reference proteome</keyword>
<reference evidence="4" key="1">
    <citation type="journal article" date="2022" name="G3 (Bethesda)">
        <title>High quality genome of the basidiomycete yeast Dioszegia hungarica PDD-24b-2 isolated from cloud water.</title>
        <authorList>
            <person name="Jarrige D."/>
            <person name="Haridas S."/>
            <person name="Bleykasten-Grosshans C."/>
            <person name="Joly M."/>
            <person name="Nadalig T."/>
            <person name="Sancelme M."/>
            <person name="Vuilleumier S."/>
            <person name="Grigoriev I.V."/>
            <person name="Amato P."/>
            <person name="Bringel F."/>
        </authorList>
    </citation>
    <scope>NUCLEOTIDE SEQUENCE</scope>
    <source>
        <strain evidence="4">PDD-24b-2</strain>
    </source>
</reference>
<dbReference type="Pfam" id="PF02668">
    <property type="entry name" value="TauD"/>
    <property type="match status" value="1"/>
</dbReference>
<dbReference type="InterPro" id="IPR003819">
    <property type="entry name" value="TauD/TfdA-like"/>
</dbReference>
<dbReference type="EMBL" id="JAKWFO010000005">
    <property type="protein sequence ID" value="KAI9636591.1"/>
    <property type="molecule type" value="Genomic_DNA"/>
</dbReference>
<comment type="caution">
    <text evidence="4">The sequence shown here is derived from an EMBL/GenBank/DDBJ whole genome shotgun (WGS) entry which is preliminary data.</text>
</comment>
<evidence type="ECO:0000313" key="4">
    <source>
        <dbReference type="EMBL" id="KAI9636591.1"/>
    </source>
</evidence>
<evidence type="ECO:0000256" key="2">
    <source>
        <dbReference type="ARBA" id="ARBA00023194"/>
    </source>
</evidence>
<dbReference type="GO" id="GO:0016491">
    <property type="term" value="F:oxidoreductase activity"/>
    <property type="evidence" value="ECO:0007669"/>
    <property type="project" value="UniProtKB-KW"/>
</dbReference>
<evidence type="ECO:0000256" key="1">
    <source>
        <dbReference type="ARBA" id="ARBA00023002"/>
    </source>
</evidence>
<dbReference type="InterPro" id="IPR050411">
    <property type="entry name" value="AlphaKG_dependent_hydroxylases"/>
</dbReference>
<dbReference type="GO" id="GO:0017000">
    <property type="term" value="P:antibiotic biosynthetic process"/>
    <property type="evidence" value="ECO:0007669"/>
    <property type="project" value="UniProtKB-KW"/>
</dbReference>
<proteinExistence type="predicted"/>
<dbReference type="InterPro" id="IPR042098">
    <property type="entry name" value="TauD-like_sf"/>
</dbReference>
<dbReference type="GeneID" id="77726527"/>
<evidence type="ECO:0000313" key="5">
    <source>
        <dbReference type="Proteomes" id="UP001164286"/>
    </source>
</evidence>
<organism evidence="4 5">
    <name type="scientific">Dioszegia hungarica</name>
    <dbReference type="NCBI Taxonomy" id="4972"/>
    <lineage>
        <taxon>Eukaryota</taxon>
        <taxon>Fungi</taxon>
        <taxon>Dikarya</taxon>
        <taxon>Basidiomycota</taxon>
        <taxon>Agaricomycotina</taxon>
        <taxon>Tremellomycetes</taxon>
        <taxon>Tremellales</taxon>
        <taxon>Bulleribasidiaceae</taxon>
        <taxon>Dioszegia</taxon>
    </lineage>
</organism>
<feature type="domain" description="TauD/TfdA-like" evidence="3">
    <location>
        <begin position="70"/>
        <end position="327"/>
    </location>
</feature>
<sequence length="386" mass="43351">MSKTSVKTGQHPPIYSLLRPYEDFPKRIEGSSVWRADELKEKPESWTYGFSAEQIDELGKAADEALQSGRKLTEITKANFSLPTLAPLFTSLRPTLLNDRGFILFQNVPVHQWSREKCAAAYLGLGAHFGIAISQNGRGHILGHVKNLAEDQSQSKVPIRIYRTNKRQFFHTDSADLVGLLCMARAMEGGESDIVSTHHLYNAMQEEHPEAVKLMTEPIWYFDRKGEVSEGEEPYIGTSLLQLVKASNGEERVYARFDPMNVTTLERYNSGPDAVIPPLTPAQIEAMAILEETAHRLALHMILQPGDIQLLANAHIFHARTEYTDWPAGSVDEEGRPRLQRQLMRLWLAVGEEEGGWKLPYVDSKEAKRGGIQVDDTPPHCPLDAE</sequence>
<dbReference type="Proteomes" id="UP001164286">
    <property type="component" value="Unassembled WGS sequence"/>
</dbReference>
<name>A0AA38HA90_9TREE</name>
<dbReference type="AlphaFoldDB" id="A0AA38HA90"/>
<accession>A0AA38HA90</accession>
<keyword evidence="1" id="KW-0560">Oxidoreductase</keyword>
<protein>
    <recommendedName>
        <fullName evidence="3">TauD/TfdA-like domain-containing protein</fullName>
    </recommendedName>
</protein>
<gene>
    <name evidence="4" type="ORF">MKK02DRAFT_27281</name>
</gene>
<dbReference type="RefSeq" id="XP_052946368.1">
    <property type="nucleotide sequence ID" value="XM_053087326.1"/>
</dbReference>
<evidence type="ECO:0000259" key="3">
    <source>
        <dbReference type="Pfam" id="PF02668"/>
    </source>
</evidence>
<keyword evidence="2" id="KW-0045">Antibiotic biosynthesis</keyword>